<protein>
    <submittedName>
        <fullName evidence="1">Uncharacterized protein</fullName>
    </submittedName>
</protein>
<name>A0A943SNY1_9FIRM</name>
<evidence type="ECO:0000313" key="2">
    <source>
        <dbReference type="Proteomes" id="UP000748991"/>
    </source>
</evidence>
<sequence>MTKNPDLEKGKEVVRAANYLLNYLYAIEEEDLIAETENDKLVKKKILNSLRKFAIIENGELEKIVYFKEYSDLFKYLVDCKASGNIWARAINLFPIVKKSYFKEFAIPWAKEELEGMTEEEGLEFIERLKKDWNI</sequence>
<dbReference type="AlphaFoldDB" id="A0A943SNY1"/>
<dbReference type="EMBL" id="JAGZZP010000010">
    <property type="protein sequence ID" value="MBS6535390.1"/>
    <property type="molecule type" value="Genomic_DNA"/>
</dbReference>
<dbReference type="Proteomes" id="UP000748991">
    <property type="component" value="Unassembled WGS sequence"/>
</dbReference>
<gene>
    <name evidence="1" type="ORF">KH327_06120</name>
</gene>
<dbReference type="RefSeq" id="WP_278637973.1">
    <property type="nucleotide sequence ID" value="NZ_JAGZZP010000010.1"/>
</dbReference>
<comment type="caution">
    <text evidence="1">The sequence shown here is derived from an EMBL/GenBank/DDBJ whole genome shotgun (WGS) entry which is preliminary data.</text>
</comment>
<evidence type="ECO:0000313" key="1">
    <source>
        <dbReference type="EMBL" id="MBS6535390.1"/>
    </source>
</evidence>
<accession>A0A943SNY1</accession>
<proteinExistence type="predicted"/>
<organism evidence="1 2">
    <name type="scientific">Peptoniphilus harei</name>
    <dbReference type="NCBI Taxonomy" id="54005"/>
    <lineage>
        <taxon>Bacteria</taxon>
        <taxon>Bacillati</taxon>
        <taxon>Bacillota</taxon>
        <taxon>Tissierellia</taxon>
        <taxon>Tissierellales</taxon>
        <taxon>Peptoniphilaceae</taxon>
        <taxon>Peptoniphilus</taxon>
    </lineage>
</organism>
<reference evidence="1" key="1">
    <citation type="submission" date="2021-02" db="EMBL/GenBank/DDBJ databases">
        <title>Infant gut strain persistence is associated with maternal origin, phylogeny, and functional potential including surface adhesion and iron acquisition.</title>
        <authorList>
            <person name="Lou Y.C."/>
        </authorList>
    </citation>
    <scope>NUCLEOTIDE SEQUENCE</scope>
    <source>
        <strain evidence="1">L3_060_052G1_dasL3_060_052G1_concoct_1</strain>
    </source>
</reference>